<accession>A0A512H5L7</accession>
<dbReference type="InterPro" id="IPR042245">
    <property type="entry name" value="Tgt2/MlaC_sf"/>
</dbReference>
<dbReference type="PANTHER" id="PTHR36573:SF1">
    <property type="entry name" value="INTERMEMBRANE PHOSPHOLIPID TRANSPORT SYSTEM BINDING PROTEIN MLAC"/>
    <property type="match status" value="1"/>
</dbReference>
<gene>
    <name evidence="2" type="ORF">ROR02_08680</name>
</gene>
<comment type="caution">
    <text evidence="2">The sequence shown here is derived from an EMBL/GenBank/DDBJ whole genome shotgun (WGS) entry which is preliminary data.</text>
</comment>
<dbReference type="PANTHER" id="PTHR36573">
    <property type="entry name" value="INTERMEMBRANE PHOSPHOLIPID TRANSPORT SYSTEM BINDING PROTEIN MLAC"/>
    <property type="match status" value="1"/>
</dbReference>
<keyword evidence="3" id="KW-1185">Reference proteome</keyword>
<dbReference type="AlphaFoldDB" id="A0A512H5L7"/>
<organism evidence="2 3">
    <name type="scientific">Pararhodospirillum oryzae</name>
    <dbReference type="NCBI Taxonomy" id="478448"/>
    <lineage>
        <taxon>Bacteria</taxon>
        <taxon>Pseudomonadati</taxon>
        <taxon>Pseudomonadota</taxon>
        <taxon>Alphaproteobacteria</taxon>
        <taxon>Rhodospirillales</taxon>
        <taxon>Rhodospirillaceae</taxon>
        <taxon>Pararhodospirillum</taxon>
    </lineage>
</organism>
<protein>
    <submittedName>
        <fullName evidence="2">Toluene tolerance protein</fullName>
    </submittedName>
</protein>
<dbReference type="NCBIfam" id="TIGR03481">
    <property type="entry name" value="HpnM"/>
    <property type="match status" value="1"/>
</dbReference>
<dbReference type="InterPro" id="IPR017842">
    <property type="entry name" value="Hopanoid_biosyn-assoc_HpnM"/>
</dbReference>
<evidence type="ECO:0000313" key="3">
    <source>
        <dbReference type="Proteomes" id="UP000321567"/>
    </source>
</evidence>
<feature type="chain" id="PRO_5022213352" evidence="1">
    <location>
        <begin position="31"/>
        <end position="211"/>
    </location>
</feature>
<sequence>MNRRLACPFWTGVLLAVVLAALAVSSPARAQNAPAEVVGHFHDALLSVMRDAQALGPEGRRARLDGPVRATFDFARMARVVAGRAAREASPEQQARYIEAFARFSVATYAARFTGWSGQRFETLGTDPGPQGTTLVRTRLVQPSGEPIALTYVTETAPDQPARVIDVLMQGSISELAVRRSEYAATLTQGGLDALSAALETQATTLLAPAR</sequence>
<dbReference type="Proteomes" id="UP000321567">
    <property type="component" value="Unassembled WGS sequence"/>
</dbReference>
<proteinExistence type="predicted"/>
<dbReference type="Gene3D" id="3.10.450.710">
    <property type="entry name" value="Tgt2/MlaC"/>
    <property type="match status" value="1"/>
</dbReference>
<dbReference type="RefSeq" id="WP_147162786.1">
    <property type="nucleotide sequence ID" value="NZ_BJZO01000015.1"/>
</dbReference>
<reference evidence="2 3" key="1">
    <citation type="submission" date="2019-07" db="EMBL/GenBank/DDBJ databases">
        <title>Whole genome shotgun sequence of Rhodospirillum oryzae NBRC 107573.</title>
        <authorList>
            <person name="Hosoyama A."/>
            <person name="Uohara A."/>
            <person name="Ohji S."/>
            <person name="Ichikawa N."/>
        </authorList>
    </citation>
    <scope>NUCLEOTIDE SEQUENCE [LARGE SCALE GENOMIC DNA]</scope>
    <source>
        <strain evidence="2 3">NBRC 107573</strain>
    </source>
</reference>
<evidence type="ECO:0000256" key="1">
    <source>
        <dbReference type="SAM" id="SignalP"/>
    </source>
</evidence>
<dbReference type="InterPro" id="IPR008869">
    <property type="entry name" value="MlaC/ttg2D"/>
</dbReference>
<keyword evidence="1" id="KW-0732">Signal</keyword>
<dbReference type="Pfam" id="PF05494">
    <property type="entry name" value="MlaC"/>
    <property type="match status" value="1"/>
</dbReference>
<dbReference type="EMBL" id="BJZO01000015">
    <property type="protein sequence ID" value="GEO80737.1"/>
    <property type="molecule type" value="Genomic_DNA"/>
</dbReference>
<name>A0A512H5L7_9PROT</name>
<feature type="signal peptide" evidence="1">
    <location>
        <begin position="1"/>
        <end position="30"/>
    </location>
</feature>
<evidence type="ECO:0000313" key="2">
    <source>
        <dbReference type="EMBL" id="GEO80737.1"/>
    </source>
</evidence>
<dbReference type="OrthoDB" id="7358716at2"/>